<keyword evidence="1" id="KW-0472">Membrane</keyword>
<proteinExistence type="predicted"/>
<dbReference type="InterPro" id="IPR050570">
    <property type="entry name" value="Cell_wall_metabolism_enzyme"/>
</dbReference>
<sequence length="309" mass="33306">MMECFASNLNKNLLGFGVKVLPRNYRAVNLFVGMFAAIPLMALPVDALQVKVTPTNPKLGDTLSVEINLDNPQSGSNPTVSVGQKTYPAFAIAPSKYRAFVPTTPLETAGIRKFRISGDGQVQNLVVKVSDRKFPVQRINLPPGKAGLQATKLELTRVAAFKALQTPQKYWSGSFLKPNAGRISTIYGVRRYYNGKFAKDYYHRGVDYAGATGSPVTAPAAGRVALVGRVSQGFRVHGNVVGIDHGQGVTSIFMHLSRINVKEGDLVKPGQLIGAVGSTGASTGPHLHWGLYVNGQSVDPTPWRTNVFN</sequence>
<organism evidence="3 4">
    <name type="scientific">Komarekiella delphini-convector SJRDD-AB1</name>
    <dbReference type="NCBI Taxonomy" id="2593771"/>
    <lineage>
        <taxon>Bacteria</taxon>
        <taxon>Bacillati</taxon>
        <taxon>Cyanobacteriota</taxon>
        <taxon>Cyanophyceae</taxon>
        <taxon>Nostocales</taxon>
        <taxon>Nostocaceae</taxon>
        <taxon>Komarekiella</taxon>
        <taxon>Komarekiella delphini-convector</taxon>
    </lineage>
</organism>
<evidence type="ECO:0000313" key="4">
    <source>
        <dbReference type="Proteomes" id="UP001165986"/>
    </source>
</evidence>
<comment type="caution">
    <text evidence="3">The sequence shown here is derived from an EMBL/GenBank/DDBJ whole genome shotgun (WGS) entry which is preliminary data.</text>
</comment>
<dbReference type="Pfam" id="PF01551">
    <property type="entry name" value="Peptidase_M23"/>
    <property type="match status" value="1"/>
</dbReference>
<dbReference type="AlphaFoldDB" id="A0AA40VQR2"/>
<dbReference type="Gene3D" id="2.70.70.10">
    <property type="entry name" value="Glucose Permease (Domain IIA)"/>
    <property type="match status" value="1"/>
</dbReference>
<gene>
    <name evidence="3" type="ORF">FNW02_09475</name>
</gene>
<evidence type="ECO:0000256" key="1">
    <source>
        <dbReference type="SAM" id="Phobius"/>
    </source>
</evidence>
<dbReference type="RefSeq" id="WP_191757442.1">
    <property type="nucleotide sequence ID" value="NZ_VJXY01000008.1"/>
</dbReference>
<keyword evidence="4" id="KW-1185">Reference proteome</keyword>
<accession>A0AA40VQR2</accession>
<dbReference type="SUPFAM" id="SSF51261">
    <property type="entry name" value="Duplicated hybrid motif"/>
    <property type="match status" value="1"/>
</dbReference>
<dbReference type="FunFam" id="2.70.70.10:FF:000019">
    <property type="entry name" value="M23 family peptidase"/>
    <property type="match status" value="1"/>
</dbReference>
<feature type="transmembrane region" description="Helical" evidence="1">
    <location>
        <begin position="27"/>
        <end position="45"/>
    </location>
</feature>
<keyword evidence="1" id="KW-1133">Transmembrane helix</keyword>
<dbReference type="GO" id="GO:0004222">
    <property type="term" value="F:metalloendopeptidase activity"/>
    <property type="evidence" value="ECO:0007669"/>
    <property type="project" value="TreeGrafter"/>
</dbReference>
<dbReference type="PANTHER" id="PTHR21666">
    <property type="entry name" value="PEPTIDASE-RELATED"/>
    <property type="match status" value="1"/>
</dbReference>
<dbReference type="InterPro" id="IPR016047">
    <property type="entry name" value="M23ase_b-sheet_dom"/>
</dbReference>
<name>A0AA40VQR2_9NOST</name>
<evidence type="ECO:0000259" key="2">
    <source>
        <dbReference type="Pfam" id="PF01551"/>
    </source>
</evidence>
<dbReference type="EMBL" id="VJXY01000008">
    <property type="protein sequence ID" value="MBD6616052.1"/>
    <property type="molecule type" value="Genomic_DNA"/>
</dbReference>
<dbReference type="CDD" id="cd12797">
    <property type="entry name" value="M23_peptidase"/>
    <property type="match status" value="1"/>
</dbReference>
<dbReference type="InterPro" id="IPR011055">
    <property type="entry name" value="Dup_hybrid_motif"/>
</dbReference>
<keyword evidence="1" id="KW-0812">Transmembrane</keyword>
<dbReference type="PANTHER" id="PTHR21666:SF290">
    <property type="entry name" value="PEPTIDASE M23 DOMAIN PROTEIN"/>
    <property type="match status" value="1"/>
</dbReference>
<evidence type="ECO:0000313" key="3">
    <source>
        <dbReference type="EMBL" id="MBD6616052.1"/>
    </source>
</evidence>
<feature type="domain" description="M23ase beta-sheet core" evidence="2">
    <location>
        <begin position="202"/>
        <end position="300"/>
    </location>
</feature>
<dbReference type="Proteomes" id="UP001165986">
    <property type="component" value="Unassembled WGS sequence"/>
</dbReference>
<reference evidence="3" key="1">
    <citation type="submission" date="2019-07" db="EMBL/GenBank/DDBJ databases">
        <title>Toxilogical consequences of a new and cryptic species of cyanobacteria (Komarekiella delphini-convector) recovered from the epidermis of a bottlenose dolphin and 1500 ft. in the air.</title>
        <authorList>
            <person name="Brown A.O."/>
            <person name="Dvorak P."/>
            <person name="Villanueva C.D."/>
            <person name="Foss A.J."/>
            <person name="Garvey A.D."/>
            <person name="Gibson Q.A."/>
            <person name="Johansen J.R."/>
            <person name="Casamatta D.A."/>
        </authorList>
    </citation>
    <scope>NUCLEOTIDE SEQUENCE</scope>
    <source>
        <strain evidence="3">SJRDD-AB1</strain>
    </source>
</reference>
<protein>
    <submittedName>
        <fullName evidence="3">M23 family metallopeptidase</fullName>
    </submittedName>
</protein>